<dbReference type="InterPro" id="IPR002403">
    <property type="entry name" value="Cyt_P450_E_grp-IV"/>
</dbReference>
<keyword evidence="8" id="KW-1133">Transmembrane helix</keyword>
<evidence type="ECO:0000256" key="10">
    <source>
        <dbReference type="ARBA" id="ARBA00023004"/>
    </source>
</evidence>
<dbReference type="InterPro" id="IPR050121">
    <property type="entry name" value="Cytochrome_P450_monoxygenase"/>
</dbReference>
<name>A0AAD6ZLJ8_9AGAR</name>
<organism evidence="14 15">
    <name type="scientific">Mycena albidolilacea</name>
    <dbReference type="NCBI Taxonomy" id="1033008"/>
    <lineage>
        <taxon>Eukaryota</taxon>
        <taxon>Fungi</taxon>
        <taxon>Dikarya</taxon>
        <taxon>Basidiomycota</taxon>
        <taxon>Agaricomycotina</taxon>
        <taxon>Agaricomycetes</taxon>
        <taxon>Agaricomycetidae</taxon>
        <taxon>Agaricales</taxon>
        <taxon>Marasmiineae</taxon>
        <taxon>Mycenaceae</taxon>
        <taxon>Mycena</taxon>
    </lineage>
</organism>
<dbReference type="EMBL" id="JARIHO010000040">
    <property type="protein sequence ID" value="KAJ7328056.1"/>
    <property type="molecule type" value="Genomic_DNA"/>
</dbReference>
<dbReference type="GO" id="GO:0016705">
    <property type="term" value="F:oxidoreductase activity, acting on paired donors, with incorporation or reduction of molecular oxygen"/>
    <property type="evidence" value="ECO:0007669"/>
    <property type="project" value="InterPro"/>
</dbReference>
<keyword evidence="10 13" id="KW-0408">Iron</keyword>
<feature type="binding site" description="axial binding residue" evidence="13">
    <location>
        <position position="472"/>
    </location>
    <ligand>
        <name>heme</name>
        <dbReference type="ChEBI" id="CHEBI:30413"/>
    </ligand>
    <ligandPart>
        <name>Fe</name>
        <dbReference type="ChEBI" id="CHEBI:18248"/>
    </ligandPart>
</feature>
<comment type="pathway">
    <text evidence="3">Secondary metabolite biosynthesis; terpenoid biosynthesis.</text>
</comment>
<evidence type="ECO:0000313" key="14">
    <source>
        <dbReference type="EMBL" id="KAJ7328056.1"/>
    </source>
</evidence>
<gene>
    <name evidence="14" type="ORF">DFH08DRAFT_884407</name>
</gene>
<comment type="subcellular location">
    <subcellularLocation>
        <location evidence="2">Membrane</location>
    </subcellularLocation>
</comment>
<comment type="cofactor">
    <cofactor evidence="1 13">
        <name>heme</name>
        <dbReference type="ChEBI" id="CHEBI:30413"/>
    </cofactor>
</comment>
<keyword evidence="9" id="KW-0560">Oxidoreductase</keyword>
<keyword evidence="12" id="KW-0472">Membrane</keyword>
<dbReference type="PRINTS" id="PR00385">
    <property type="entry name" value="P450"/>
</dbReference>
<evidence type="ECO:0000256" key="8">
    <source>
        <dbReference type="ARBA" id="ARBA00022989"/>
    </source>
</evidence>
<dbReference type="GO" id="GO:0005506">
    <property type="term" value="F:iron ion binding"/>
    <property type="evidence" value="ECO:0007669"/>
    <property type="project" value="InterPro"/>
</dbReference>
<dbReference type="InterPro" id="IPR001128">
    <property type="entry name" value="Cyt_P450"/>
</dbReference>
<evidence type="ECO:0000313" key="15">
    <source>
        <dbReference type="Proteomes" id="UP001218218"/>
    </source>
</evidence>
<evidence type="ECO:0000256" key="13">
    <source>
        <dbReference type="PIRSR" id="PIRSR602403-1"/>
    </source>
</evidence>
<dbReference type="AlphaFoldDB" id="A0AAD6ZLJ8"/>
<keyword evidence="15" id="KW-1185">Reference proteome</keyword>
<protein>
    <submittedName>
        <fullName evidence="14">Cytochrome P450</fullName>
    </submittedName>
</protein>
<accession>A0AAD6ZLJ8</accession>
<dbReference type="GO" id="GO:0020037">
    <property type="term" value="F:heme binding"/>
    <property type="evidence" value="ECO:0007669"/>
    <property type="project" value="InterPro"/>
</dbReference>
<evidence type="ECO:0000256" key="9">
    <source>
        <dbReference type="ARBA" id="ARBA00023002"/>
    </source>
</evidence>
<dbReference type="PANTHER" id="PTHR24305">
    <property type="entry name" value="CYTOCHROME P450"/>
    <property type="match status" value="1"/>
</dbReference>
<evidence type="ECO:0000256" key="7">
    <source>
        <dbReference type="ARBA" id="ARBA00022723"/>
    </source>
</evidence>
<keyword evidence="5 13" id="KW-0349">Heme</keyword>
<keyword evidence="11" id="KW-0503">Monooxygenase</keyword>
<comment type="caution">
    <text evidence="14">The sequence shown here is derived from an EMBL/GenBank/DDBJ whole genome shotgun (WGS) entry which is preliminary data.</text>
</comment>
<keyword evidence="7 13" id="KW-0479">Metal-binding</keyword>
<dbReference type="PANTHER" id="PTHR24305:SF166">
    <property type="entry name" value="CYTOCHROME P450 12A4, MITOCHONDRIAL-RELATED"/>
    <property type="match status" value="1"/>
</dbReference>
<dbReference type="InterPro" id="IPR036396">
    <property type="entry name" value="Cyt_P450_sf"/>
</dbReference>
<evidence type="ECO:0000256" key="3">
    <source>
        <dbReference type="ARBA" id="ARBA00004721"/>
    </source>
</evidence>
<sequence>MHTFLRLALPFLATAAAYALLLVTEWLFHDLRSTLRQLVGPKSPEFFFGNIKQMEEDPSITWRWRNTFGATFQFKGLLNKRELYTADTVAIDHIVRNNFVYQKRGVAVSANNRLAGEGLLGVEGEAHKRQRRVMNPAFGTAQIRSLMGVFLDKSVELRDVWNRTIGDGSKPKRIDVLDWLSRMTLDVIGEAGFNHRFDSLNPNSAPNEVLKTFNKLLHSPGSARQNLIRISIPLLRFLPGLPGRKTFNEGRATLFAMGNRLLIDGKAAINAGGGPKAVSGSRDLFSLILRANMSADVPDAHRMSDSEVVGQVPTFFLAGHATTSSAISWALHELSMHQAVQTKLREELLALATDTPTLEELNSLPFLESVIRETLRIHPPVSHVVRMATADDVLPLGTPCLDIHGRKLTSLAIRKGQTIRIPIADVNTDITLWGEDAAEFRPERWTQLPKAVETIPATWGNMLTFLAGPHNCIGFRFSLAEQKALLFVLIRAFQFESVFAAGEIRRSGSGLQSPYVYSEREKGSQMPLMVKAYQA</sequence>
<dbReference type="Proteomes" id="UP001218218">
    <property type="component" value="Unassembled WGS sequence"/>
</dbReference>
<dbReference type="Pfam" id="PF00067">
    <property type="entry name" value="p450"/>
    <property type="match status" value="1"/>
</dbReference>
<dbReference type="GO" id="GO:0004497">
    <property type="term" value="F:monooxygenase activity"/>
    <property type="evidence" value="ECO:0007669"/>
    <property type="project" value="UniProtKB-KW"/>
</dbReference>
<dbReference type="PRINTS" id="PR00465">
    <property type="entry name" value="EP450IV"/>
</dbReference>
<evidence type="ECO:0000256" key="4">
    <source>
        <dbReference type="ARBA" id="ARBA00010617"/>
    </source>
</evidence>
<dbReference type="GO" id="GO:0016020">
    <property type="term" value="C:membrane"/>
    <property type="evidence" value="ECO:0007669"/>
    <property type="project" value="UniProtKB-SubCell"/>
</dbReference>
<evidence type="ECO:0000256" key="2">
    <source>
        <dbReference type="ARBA" id="ARBA00004370"/>
    </source>
</evidence>
<evidence type="ECO:0000256" key="6">
    <source>
        <dbReference type="ARBA" id="ARBA00022692"/>
    </source>
</evidence>
<keyword evidence="6" id="KW-0812">Transmembrane</keyword>
<evidence type="ECO:0000256" key="5">
    <source>
        <dbReference type="ARBA" id="ARBA00022617"/>
    </source>
</evidence>
<evidence type="ECO:0000256" key="11">
    <source>
        <dbReference type="ARBA" id="ARBA00023033"/>
    </source>
</evidence>
<dbReference type="Gene3D" id="1.10.630.10">
    <property type="entry name" value="Cytochrome P450"/>
    <property type="match status" value="1"/>
</dbReference>
<comment type="similarity">
    <text evidence="4">Belongs to the cytochrome P450 family.</text>
</comment>
<evidence type="ECO:0000256" key="1">
    <source>
        <dbReference type="ARBA" id="ARBA00001971"/>
    </source>
</evidence>
<proteinExistence type="inferred from homology"/>
<dbReference type="SUPFAM" id="SSF48264">
    <property type="entry name" value="Cytochrome P450"/>
    <property type="match status" value="1"/>
</dbReference>
<reference evidence="14" key="1">
    <citation type="submission" date="2023-03" db="EMBL/GenBank/DDBJ databases">
        <title>Massive genome expansion in bonnet fungi (Mycena s.s.) driven by repeated elements and novel gene families across ecological guilds.</title>
        <authorList>
            <consortium name="Lawrence Berkeley National Laboratory"/>
            <person name="Harder C.B."/>
            <person name="Miyauchi S."/>
            <person name="Viragh M."/>
            <person name="Kuo A."/>
            <person name="Thoen E."/>
            <person name="Andreopoulos B."/>
            <person name="Lu D."/>
            <person name="Skrede I."/>
            <person name="Drula E."/>
            <person name="Henrissat B."/>
            <person name="Morin E."/>
            <person name="Kohler A."/>
            <person name="Barry K."/>
            <person name="LaButti K."/>
            <person name="Morin E."/>
            <person name="Salamov A."/>
            <person name="Lipzen A."/>
            <person name="Mereny Z."/>
            <person name="Hegedus B."/>
            <person name="Baldrian P."/>
            <person name="Stursova M."/>
            <person name="Weitz H."/>
            <person name="Taylor A."/>
            <person name="Grigoriev I.V."/>
            <person name="Nagy L.G."/>
            <person name="Martin F."/>
            <person name="Kauserud H."/>
        </authorList>
    </citation>
    <scope>NUCLEOTIDE SEQUENCE</scope>
    <source>
        <strain evidence="14">CBHHK002</strain>
    </source>
</reference>
<evidence type="ECO:0000256" key="12">
    <source>
        <dbReference type="ARBA" id="ARBA00023136"/>
    </source>
</evidence>